<dbReference type="EMBL" id="QGKY02000246">
    <property type="protein sequence ID" value="KAF2586917.1"/>
    <property type="molecule type" value="Genomic_DNA"/>
</dbReference>
<accession>A0A8S9JZD1</accession>
<evidence type="ECO:0000313" key="1">
    <source>
        <dbReference type="EMBL" id="KAF2586917.1"/>
    </source>
</evidence>
<organism evidence="1">
    <name type="scientific">Brassica cretica</name>
    <name type="common">Mustard</name>
    <dbReference type="NCBI Taxonomy" id="69181"/>
    <lineage>
        <taxon>Eukaryota</taxon>
        <taxon>Viridiplantae</taxon>
        <taxon>Streptophyta</taxon>
        <taxon>Embryophyta</taxon>
        <taxon>Tracheophyta</taxon>
        <taxon>Spermatophyta</taxon>
        <taxon>Magnoliopsida</taxon>
        <taxon>eudicotyledons</taxon>
        <taxon>Gunneridae</taxon>
        <taxon>Pentapetalae</taxon>
        <taxon>rosids</taxon>
        <taxon>malvids</taxon>
        <taxon>Brassicales</taxon>
        <taxon>Brassicaceae</taxon>
        <taxon>Brassiceae</taxon>
        <taxon>Brassica</taxon>
    </lineage>
</organism>
<sequence length="156" mass="17530">MEMDNTSFGIRAKYYESKGQNFQIVTVVQRGTVRDAEPTTNQSIIYFSSVLPLFSGSFSSLTTDRTTSSLCSSLVEGRGRRSNFSVVKSNLRPQEELFCLSLIKLNVGVFNEPYGRGVLWFEATRKCFRHCKGLEVTNTLVNYDSSGFREKVPGPD</sequence>
<comment type="caution">
    <text evidence="1">The sequence shown here is derived from an EMBL/GenBank/DDBJ whole genome shotgun (WGS) entry which is preliminary data.</text>
</comment>
<reference evidence="1" key="1">
    <citation type="submission" date="2019-12" db="EMBL/GenBank/DDBJ databases">
        <title>Genome sequencing and annotation of Brassica cretica.</title>
        <authorList>
            <person name="Studholme D.J."/>
            <person name="Sarris P.F."/>
        </authorList>
    </citation>
    <scope>NUCLEOTIDE SEQUENCE</scope>
    <source>
        <strain evidence="1">PFS-102/07</strain>
        <tissue evidence="1">Leaf</tissue>
    </source>
</reference>
<proteinExistence type="predicted"/>
<gene>
    <name evidence="1" type="ORF">F2Q70_00037078</name>
</gene>
<dbReference type="AlphaFoldDB" id="A0A8S9JZD1"/>
<protein>
    <submittedName>
        <fullName evidence="1">Uncharacterized protein</fullName>
    </submittedName>
</protein>
<name>A0A8S9JZD1_BRACR</name>